<dbReference type="SMART" id="SM00363">
    <property type="entry name" value="S4"/>
    <property type="match status" value="1"/>
</dbReference>
<dbReference type="InterPro" id="IPR036986">
    <property type="entry name" value="S4_RNA-bd_sf"/>
</dbReference>
<protein>
    <recommendedName>
        <fullName evidence="8">Pseudouridine synthase</fullName>
        <ecNumber evidence="8">5.4.99.-</ecNumber>
    </recommendedName>
</protein>
<evidence type="ECO:0000256" key="5">
    <source>
        <dbReference type="ARBA" id="ARBA00056072"/>
    </source>
</evidence>
<comment type="function">
    <text evidence="5">Responsible for synthesis of pseudouridine from uracil at positions 1911, 1915 and 1917 in 23S ribosomal RNA.</text>
</comment>
<name>A0A1E3GX42_9HYPH</name>
<evidence type="ECO:0000256" key="8">
    <source>
        <dbReference type="RuleBase" id="RU362028"/>
    </source>
</evidence>
<dbReference type="SUPFAM" id="SSF55120">
    <property type="entry name" value="Pseudouridine synthase"/>
    <property type="match status" value="1"/>
</dbReference>
<sequence>MSSRRKGSAKSAEASPSATQDGATIPAVLSATVLSPGAAANAPLLADPDDEVDAEAEGARLVVEIPGTNTNDRLDAVLASLVPDLSRSRLKALVKDGQVRLAGRPVTDPSRHVVAGDVYTIDLPEPEPADPQPEDIPLDVLYEDDQLIVIDKPAGLVVHPGAGNWTGTLVNALLHHCGDSLSGIGGVRRPGIVHRLDKDTSGVMVVAKTDTAHKGLAAQFADHGRTGDLERAYMALVWGSPEPFRGQIDAPIGRSATDRTRMSVRRDGKEAITHYEVVERYPEGSGRDALASLVECRLETGRTHQIRVHMAEIGHPLLGDPVYGRGFLTKANLLPEEAGAQVRAFPRQALHAFLIAFAHPVTGDILRFESPIPQDMRELIGGLDGC</sequence>
<dbReference type="GO" id="GO:0160140">
    <property type="term" value="F:23S rRNA pseudouridine(1911/1915/1917) synthase activity"/>
    <property type="evidence" value="ECO:0007669"/>
    <property type="project" value="UniProtKB-EC"/>
</dbReference>
<evidence type="ECO:0000256" key="1">
    <source>
        <dbReference type="ARBA" id="ARBA00010876"/>
    </source>
</evidence>
<dbReference type="InterPro" id="IPR020103">
    <property type="entry name" value="PsdUridine_synth_cat_dom_sf"/>
</dbReference>
<dbReference type="PROSITE" id="PS01129">
    <property type="entry name" value="PSI_RLU"/>
    <property type="match status" value="1"/>
</dbReference>
<feature type="domain" description="RNA-binding S4" evidence="10">
    <location>
        <begin position="72"/>
        <end position="133"/>
    </location>
</feature>
<dbReference type="PROSITE" id="PS50889">
    <property type="entry name" value="S4"/>
    <property type="match status" value="1"/>
</dbReference>
<evidence type="ECO:0000256" key="9">
    <source>
        <dbReference type="SAM" id="MobiDB-lite"/>
    </source>
</evidence>
<organism evidence="11 12">
    <name type="scientific">Methylobrevis pamukkalensis</name>
    <dbReference type="NCBI Taxonomy" id="1439726"/>
    <lineage>
        <taxon>Bacteria</taxon>
        <taxon>Pseudomonadati</taxon>
        <taxon>Pseudomonadota</taxon>
        <taxon>Alphaproteobacteria</taxon>
        <taxon>Hyphomicrobiales</taxon>
        <taxon>Pleomorphomonadaceae</taxon>
        <taxon>Methylobrevis</taxon>
    </lineage>
</organism>
<dbReference type="EMBL" id="MCRJ01000157">
    <property type="protein sequence ID" value="ODN68574.1"/>
    <property type="molecule type" value="Genomic_DNA"/>
</dbReference>
<dbReference type="PANTHER" id="PTHR21600">
    <property type="entry name" value="MITOCHONDRIAL RNA PSEUDOURIDINE SYNTHASE"/>
    <property type="match status" value="1"/>
</dbReference>
<dbReference type="Gene3D" id="3.30.2350.10">
    <property type="entry name" value="Pseudouridine synthase"/>
    <property type="match status" value="1"/>
</dbReference>
<dbReference type="InterPro" id="IPR002942">
    <property type="entry name" value="S4_RNA-bd"/>
</dbReference>
<dbReference type="InterPro" id="IPR006225">
    <property type="entry name" value="PsdUridine_synth_RluC/D"/>
</dbReference>
<reference evidence="11 12" key="1">
    <citation type="submission" date="2016-07" db="EMBL/GenBank/DDBJ databases">
        <title>Draft Genome Sequence of Methylobrevis pamukkalensis PK2.</title>
        <authorList>
            <person name="Vasilenko O.V."/>
            <person name="Doronina N.V."/>
            <person name="Shmareva M.N."/>
            <person name="Tarlachkov S.V."/>
            <person name="Mustakhimov I."/>
            <person name="Trotsenko Y.A."/>
        </authorList>
    </citation>
    <scope>NUCLEOTIDE SEQUENCE [LARGE SCALE GENOMIC DNA]</scope>
    <source>
        <strain evidence="11 12">PK2</strain>
    </source>
</reference>
<keyword evidence="2 7" id="KW-0694">RNA-binding</keyword>
<comment type="similarity">
    <text evidence="1 8">Belongs to the pseudouridine synthase RluA family.</text>
</comment>
<feature type="region of interest" description="Disordered" evidence="9">
    <location>
        <begin position="1"/>
        <end position="24"/>
    </location>
</feature>
<evidence type="ECO:0000256" key="4">
    <source>
        <dbReference type="ARBA" id="ARBA00036882"/>
    </source>
</evidence>
<dbReference type="OrthoDB" id="9807829at2"/>
<evidence type="ECO:0000256" key="6">
    <source>
        <dbReference type="PIRSR" id="PIRSR606225-1"/>
    </source>
</evidence>
<dbReference type="CDD" id="cd00165">
    <property type="entry name" value="S4"/>
    <property type="match status" value="1"/>
</dbReference>
<dbReference type="GO" id="GO:0003723">
    <property type="term" value="F:RNA binding"/>
    <property type="evidence" value="ECO:0007669"/>
    <property type="project" value="UniProtKB-KW"/>
</dbReference>
<comment type="catalytic activity">
    <reaction evidence="4">
        <text>uridine(1911/1915/1917) in 23S rRNA = pseudouridine(1911/1915/1917) in 23S rRNA</text>
        <dbReference type="Rhea" id="RHEA:42524"/>
        <dbReference type="Rhea" id="RHEA-COMP:10097"/>
        <dbReference type="Rhea" id="RHEA-COMP:10098"/>
        <dbReference type="ChEBI" id="CHEBI:65314"/>
        <dbReference type="ChEBI" id="CHEBI:65315"/>
        <dbReference type="EC" id="5.4.99.23"/>
    </reaction>
</comment>
<evidence type="ECO:0000256" key="3">
    <source>
        <dbReference type="ARBA" id="ARBA00023235"/>
    </source>
</evidence>
<dbReference type="FunFam" id="3.30.2350.10:FF:000006">
    <property type="entry name" value="Pseudouridine synthase"/>
    <property type="match status" value="1"/>
</dbReference>
<comment type="catalytic activity">
    <reaction evidence="8">
        <text>a uridine in RNA = a pseudouridine in RNA</text>
        <dbReference type="Rhea" id="RHEA:48348"/>
        <dbReference type="Rhea" id="RHEA-COMP:12068"/>
        <dbReference type="Rhea" id="RHEA-COMP:12069"/>
        <dbReference type="ChEBI" id="CHEBI:65314"/>
        <dbReference type="ChEBI" id="CHEBI:65315"/>
    </reaction>
</comment>
<feature type="active site" evidence="6">
    <location>
        <position position="197"/>
    </location>
</feature>
<comment type="caution">
    <text evidence="11">The sequence shown here is derived from an EMBL/GenBank/DDBJ whole genome shotgun (WGS) entry which is preliminary data.</text>
</comment>
<dbReference type="GO" id="GO:0000455">
    <property type="term" value="P:enzyme-directed rRNA pseudouridine synthesis"/>
    <property type="evidence" value="ECO:0007669"/>
    <property type="project" value="UniProtKB-ARBA"/>
</dbReference>
<evidence type="ECO:0000313" key="12">
    <source>
        <dbReference type="Proteomes" id="UP000094622"/>
    </source>
</evidence>
<dbReference type="PANTHER" id="PTHR21600:SF44">
    <property type="entry name" value="RIBOSOMAL LARGE SUBUNIT PSEUDOURIDINE SYNTHASE D"/>
    <property type="match status" value="1"/>
</dbReference>
<keyword evidence="3 8" id="KW-0413">Isomerase</keyword>
<dbReference type="AlphaFoldDB" id="A0A1E3GX42"/>
<dbReference type="InterPro" id="IPR006224">
    <property type="entry name" value="PsdUridine_synth_RluA-like_CS"/>
</dbReference>
<dbReference type="EC" id="5.4.99.-" evidence="8"/>
<evidence type="ECO:0000256" key="7">
    <source>
        <dbReference type="PROSITE-ProRule" id="PRU00182"/>
    </source>
</evidence>
<evidence type="ECO:0000256" key="2">
    <source>
        <dbReference type="ARBA" id="ARBA00022884"/>
    </source>
</evidence>
<gene>
    <name evidence="11" type="primary">rluD</name>
    <name evidence="11" type="ORF">A6302_04122</name>
</gene>
<dbReference type="Pfam" id="PF01479">
    <property type="entry name" value="S4"/>
    <property type="match status" value="1"/>
</dbReference>
<dbReference type="NCBIfam" id="TIGR00005">
    <property type="entry name" value="rluA_subfam"/>
    <property type="match status" value="1"/>
</dbReference>
<proteinExistence type="inferred from homology"/>
<evidence type="ECO:0000313" key="11">
    <source>
        <dbReference type="EMBL" id="ODN68574.1"/>
    </source>
</evidence>
<dbReference type="Gene3D" id="3.10.290.10">
    <property type="entry name" value="RNA-binding S4 domain"/>
    <property type="match status" value="1"/>
</dbReference>
<dbReference type="SUPFAM" id="SSF55174">
    <property type="entry name" value="Alpha-L RNA-binding motif"/>
    <property type="match status" value="1"/>
</dbReference>
<dbReference type="InterPro" id="IPR050188">
    <property type="entry name" value="RluA_PseudoU_synthase"/>
</dbReference>
<dbReference type="Proteomes" id="UP000094622">
    <property type="component" value="Unassembled WGS sequence"/>
</dbReference>
<dbReference type="Pfam" id="PF00849">
    <property type="entry name" value="PseudoU_synth_2"/>
    <property type="match status" value="1"/>
</dbReference>
<keyword evidence="12" id="KW-1185">Reference proteome</keyword>
<dbReference type="InterPro" id="IPR006145">
    <property type="entry name" value="PsdUridine_synth_RsuA/RluA"/>
</dbReference>
<accession>A0A1E3GX42</accession>
<dbReference type="CDD" id="cd02869">
    <property type="entry name" value="PseudoU_synth_RluA_like"/>
    <property type="match status" value="1"/>
</dbReference>
<dbReference type="RefSeq" id="WP_083255898.1">
    <property type="nucleotide sequence ID" value="NZ_MCRJ01000157.1"/>
</dbReference>
<dbReference type="PATRIC" id="fig|1439726.3.peg.4357"/>
<evidence type="ECO:0000259" key="10">
    <source>
        <dbReference type="SMART" id="SM00363"/>
    </source>
</evidence>